<dbReference type="EMBL" id="AWEZ01000067">
    <property type="protein sequence ID" value="ERL06319.1"/>
    <property type="molecule type" value="Genomic_DNA"/>
</dbReference>
<dbReference type="CDD" id="cd00761">
    <property type="entry name" value="Glyco_tranf_GTA_type"/>
    <property type="match status" value="1"/>
</dbReference>
<comment type="caution">
    <text evidence="4">The sequence shown here is derived from an EMBL/GenBank/DDBJ whole genome shotgun (WGS) entry which is preliminary data.</text>
</comment>
<dbReference type="OrthoDB" id="1666828at2"/>
<dbReference type="Gene3D" id="3.90.550.10">
    <property type="entry name" value="Spore Coat Polysaccharide Biosynthesis Protein SpsA, Chain A"/>
    <property type="match status" value="1"/>
</dbReference>
<evidence type="ECO:0000313" key="4">
    <source>
        <dbReference type="EMBL" id="ERL06319.1"/>
    </source>
</evidence>
<dbReference type="AlphaFoldDB" id="U2SZU6"/>
<keyword evidence="2 4" id="KW-0808">Transferase</keyword>
<proteinExistence type="predicted"/>
<name>U2SZU6_9ACTN</name>
<gene>
    <name evidence="4" type="ORF">HMPREF1316_1218</name>
</gene>
<dbReference type="EC" id="2.4.-.-" evidence="4"/>
<dbReference type="PATRIC" id="fig|1125712.3.peg.2216"/>
<dbReference type="eggNOG" id="COG0463">
    <property type="taxonomic scope" value="Bacteria"/>
</dbReference>
<dbReference type="PANTHER" id="PTHR22916">
    <property type="entry name" value="GLYCOSYLTRANSFERASE"/>
    <property type="match status" value="1"/>
</dbReference>
<sequence>MPILSVVVSVHDAVGYLATCMDSLFAQTIDDLEIILVDDGSSDGSGRLVDRLGQDHANVRVVHRQRHCPGEARNAGMRVCTGDYLSFVNAYDWVGPSLYGQLLRSAVKEGADIVSSGHCDVRDNVTCSVRPHPLAGIVLRERRGILGVRRQLFGMLPEDSLAHPLALFVGASIYRRAFVEEHALAFEDVVTEDTLFSIAAYAHARCVSFICSTDYFYRTDDPVWRARLGAWGTISHYVKFVSELAALARDESDAAEFLKRTRHTAVTYAILYVRAIESSSLSNSRRTSDIRRLVESRVFQEYCIGLSRRGMPLGERLFEHELERDNVCAVLSLARLYRMFRKGRGRQP</sequence>
<dbReference type="InterPro" id="IPR029044">
    <property type="entry name" value="Nucleotide-diphossugar_trans"/>
</dbReference>
<evidence type="ECO:0000256" key="2">
    <source>
        <dbReference type="ARBA" id="ARBA00022679"/>
    </source>
</evidence>
<keyword evidence="5" id="KW-1185">Reference proteome</keyword>
<dbReference type="RefSeq" id="WP_021727092.1">
    <property type="nucleotide sequence ID" value="NZ_AWEZ01000067.1"/>
</dbReference>
<dbReference type="GO" id="GO:0016757">
    <property type="term" value="F:glycosyltransferase activity"/>
    <property type="evidence" value="ECO:0007669"/>
    <property type="project" value="UniProtKB-KW"/>
</dbReference>
<reference evidence="4 5" key="1">
    <citation type="submission" date="2013-08" db="EMBL/GenBank/DDBJ databases">
        <authorList>
            <person name="Durkin A.S."/>
            <person name="Haft D.R."/>
            <person name="McCorrison J."/>
            <person name="Torralba M."/>
            <person name="Gillis M."/>
            <person name="Haft D.H."/>
            <person name="Methe B."/>
            <person name="Sutton G."/>
            <person name="Nelson K.E."/>
        </authorList>
    </citation>
    <scope>NUCLEOTIDE SEQUENCE [LARGE SCALE GENOMIC DNA]</scope>
    <source>
        <strain evidence="4 5">F0195</strain>
    </source>
</reference>
<evidence type="ECO:0000256" key="1">
    <source>
        <dbReference type="ARBA" id="ARBA00022676"/>
    </source>
</evidence>
<dbReference type="SUPFAM" id="SSF53448">
    <property type="entry name" value="Nucleotide-diphospho-sugar transferases"/>
    <property type="match status" value="1"/>
</dbReference>
<dbReference type="PANTHER" id="PTHR22916:SF51">
    <property type="entry name" value="GLYCOSYLTRANSFERASE EPSH-RELATED"/>
    <property type="match status" value="1"/>
</dbReference>
<dbReference type="Pfam" id="PF00535">
    <property type="entry name" value="Glycos_transf_2"/>
    <property type="match status" value="1"/>
</dbReference>
<accession>U2SZU6</accession>
<organism evidence="4 5">
    <name type="scientific">Olsenella profusa F0195</name>
    <dbReference type="NCBI Taxonomy" id="1125712"/>
    <lineage>
        <taxon>Bacteria</taxon>
        <taxon>Bacillati</taxon>
        <taxon>Actinomycetota</taxon>
        <taxon>Coriobacteriia</taxon>
        <taxon>Coriobacteriales</taxon>
        <taxon>Atopobiaceae</taxon>
        <taxon>Olsenella</taxon>
    </lineage>
</organism>
<dbReference type="STRING" id="1125712.HMPREF1316_1218"/>
<keyword evidence="1 4" id="KW-0328">Glycosyltransferase</keyword>
<evidence type="ECO:0000313" key="5">
    <source>
        <dbReference type="Proteomes" id="UP000016638"/>
    </source>
</evidence>
<evidence type="ECO:0000259" key="3">
    <source>
        <dbReference type="Pfam" id="PF00535"/>
    </source>
</evidence>
<dbReference type="InterPro" id="IPR001173">
    <property type="entry name" value="Glyco_trans_2-like"/>
</dbReference>
<protein>
    <submittedName>
        <fullName evidence="4">Glycosyltransferase, group 2 family protein</fullName>
        <ecNumber evidence="4">2.4.-.-</ecNumber>
    </submittedName>
</protein>
<feature type="domain" description="Glycosyltransferase 2-like" evidence="3">
    <location>
        <begin position="5"/>
        <end position="117"/>
    </location>
</feature>
<dbReference type="Proteomes" id="UP000016638">
    <property type="component" value="Unassembled WGS sequence"/>
</dbReference>